<accession>A0AA48HYS7</accession>
<dbReference type="GO" id="GO:0046677">
    <property type="term" value="P:response to antibiotic"/>
    <property type="evidence" value="ECO:0007669"/>
    <property type="project" value="UniProtKB-KW"/>
</dbReference>
<evidence type="ECO:0000256" key="2">
    <source>
        <dbReference type="ARBA" id="ARBA00007898"/>
    </source>
</evidence>
<evidence type="ECO:0000256" key="5">
    <source>
        <dbReference type="ARBA" id="ARBA00022801"/>
    </source>
</evidence>
<dbReference type="AlphaFoldDB" id="A0AA48HYS7"/>
<keyword evidence="4" id="KW-0732">Signal</keyword>
<name>A0AA48HYS7_9FIRM</name>
<evidence type="ECO:0000256" key="6">
    <source>
        <dbReference type="ARBA" id="ARBA00023251"/>
    </source>
</evidence>
<protein>
    <recommendedName>
        <fullName evidence="3">beta-lactamase</fullName>
        <ecNumber evidence="3">3.5.2.6</ecNumber>
    </recommendedName>
</protein>
<proteinExistence type="inferred from homology"/>
<dbReference type="InterPro" id="IPR012338">
    <property type="entry name" value="Beta-lactam/transpept-like"/>
</dbReference>
<dbReference type="GO" id="GO:0071555">
    <property type="term" value="P:cell wall organization"/>
    <property type="evidence" value="ECO:0007669"/>
    <property type="project" value="TreeGrafter"/>
</dbReference>
<dbReference type="SUPFAM" id="SSF56519">
    <property type="entry name" value="Penicillin binding protein dimerisation domain"/>
    <property type="match status" value="1"/>
</dbReference>
<evidence type="ECO:0000256" key="4">
    <source>
        <dbReference type="ARBA" id="ARBA00022729"/>
    </source>
</evidence>
<feature type="domain" description="Penicillin-binding protein transpeptidase" evidence="7">
    <location>
        <begin position="215"/>
        <end position="521"/>
    </location>
</feature>
<dbReference type="Gene3D" id="3.40.710.10">
    <property type="entry name" value="DD-peptidase/beta-lactamase superfamily"/>
    <property type="match status" value="1"/>
</dbReference>
<dbReference type="Pfam" id="PF00905">
    <property type="entry name" value="Transpeptidase"/>
    <property type="match status" value="1"/>
</dbReference>
<sequence length="526" mass="59629">MKYKIIKIFFLLFFFLTLLIFKLSRISVNENLNNSALKQTYYNVEISKIRGMIYDCNNLPLVGTKKKLFALVNPRAENFLNILNCAKKDKNIYDKIKQEKPFIIEIDKKSDYSNIDIFELPVRSKKEISSLHMVGYVNGENNGVCGIEKAYNDFLKSDNKIEVKYKVNANGKIILNDKYRVIDKLYISNKGIKTSIDKEQQCVVEKIARKHIKKGAVIVSEVPNCEIRACVSLPTFFTKKMCESLEDAESPFLNRALSSYNVGSIFKLLVAGVYLESGFDKDFPYNCKGYYELSCGRKIHCFSGKPHGNLDLKNAIAFSCNSYFSRISKELKPEILLDYAKKLGLGQKTKLGPDFYGNNGNLPSLKQLEDEKNLAIFCFGQGQLLATPIQIAAFINAIASGGYYSPPRIVLGIIDENMKYNPEIFEKSIKCFEKETINSLKDYMLASMEYGTSAKGQPENYDAAAKTSTAQTGIFKDGKRISQFWYAGFYPFKKPKYCITIISEGEGENSSPCPKVFKEIVENLRI</sequence>
<dbReference type="PANTHER" id="PTHR30627">
    <property type="entry name" value="PEPTIDOGLYCAN D,D-TRANSPEPTIDASE"/>
    <property type="match status" value="1"/>
</dbReference>
<dbReference type="Proteomes" id="UP001337580">
    <property type="component" value="Chromosome"/>
</dbReference>
<comment type="similarity">
    <text evidence="2">Belongs to the class-D beta-lactamase family.</text>
</comment>
<evidence type="ECO:0000259" key="7">
    <source>
        <dbReference type="Pfam" id="PF00905"/>
    </source>
</evidence>
<evidence type="ECO:0000256" key="1">
    <source>
        <dbReference type="ARBA" id="ARBA00001526"/>
    </source>
</evidence>
<dbReference type="InterPro" id="IPR036138">
    <property type="entry name" value="PBP_dimer_sf"/>
</dbReference>
<dbReference type="Gene3D" id="3.90.1310.10">
    <property type="entry name" value="Penicillin-binding protein 2a (Domain 2)"/>
    <property type="match status" value="1"/>
</dbReference>
<gene>
    <name evidence="8" type="ORF">CfP315_0829</name>
</gene>
<dbReference type="EC" id="3.5.2.6" evidence="3"/>
<dbReference type="InterPro" id="IPR001460">
    <property type="entry name" value="PCN-bd_Tpept"/>
</dbReference>
<evidence type="ECO:0000313" key="8">
    <source>
        <dbReference type="EMBL" id="BED92226.1"/>
    </source>
</evidence>
<dbReference type="KEGG" id="ips:CfP315_0829"/>
<organism evidence="8">
    <name type="scientific">Candidatus Improbicoccus pseudotrichonymphae</name>
    <dbReference type="NCBI Taxonomy" id="3033792"/>
    <lineage>
        <taxon>Bacteria</taxon>
        <taxon>Bacillati</taxon>
        <taxon>Bacillota</taxon>
        <taxon>Clostridia</taxon>
        <taxon>Candidatus Improbicoccus</taxon>
    </lineage>
</organism>
<comment type="catalytic activity">
    <reaction evidence="1">
        <text>a beta-lactam + H2O = a substituted beta-amino acid</text>
        <dbReference type="Rhea" id="RHEA:20401"/>
        <dbReference type="ChEBI" id="CHEBI:15377"/>
        <dbReference type="ChEBI" id="CHEBI:35627"/>
        <dbReference type="ChEBI" id="CHEBI:140347"/>
        <dbReference type="EC" id="3.5.2.6"/>
    </reaction>
</comment>
<dbReference type="GO" id="GO:0008800">
    <property type="term" value="F:beta-lactamase activity"/>
    <property type="evidence" value="ECO:0007669"/>
    <property type="project" value="UniProtKB-EC"/>
</dbReference>
<reference evidence="8" key="1">
    <citation type="journal article" date="2023" name="ISME J.">
        <title>Emergence of putative energy parasites within Clostridia revealed by genome analysis of a novel endosymbiotic clade.</title>
        <authorList>
            <person name="Takahashi K."/>
            <person name="Kuwahara H."/>
            <person name="Horikawa Y."/>
            <person name="Izawa K."/>
            <person name="Kato D."/>
            <person name="Inagaki T."/>
            <person name="Yuki M."/>
            <person name="Ohkuma M."/>
            <person name="Hongoh Y."/>
        </authorList>
    </citation>
    <scope>NUCLEOTIDE SEQUENCE</scope>
    <source>
        <strain evidence="8">CfP3-15</strain>
    </source>
</reference>
<dbReference type="SUPFAM" id="SSF56601">
    <property type="entry name" value="beta-lactamase/transpeptidase-like"/>
    <property type="match status" value="1"/>
</dbReference>
<dbReference type="EMBL" id="AP027924">
    <property type="protein sequence ID" value="BED92226.1"/>
    <property type="molecule type" value="Genomic_DNA"/>
</dbReference>
<keyword evidence="6" id="KW-0046">Antibiotic resistance</keyword>
<dbReference type="GO" id="GO:0005886">
    <property type="term" value="C:plasma membrane"/>
    <property type="evidence" value="ECO:0007669"/>
    <property type="project" value="TreeGrafter"/>
</dbReference>
<dbReference type="GO" id="GO:0008658">
    <property type="term" value="F:penicillin binding"/>
    <property type="evidence" value="ECO:0007669"/>
    <property type="project" value="InterPro"/>
</dbReference>
<dbReference type="InterPro" id="IPR050515">
    <property type="entry name" value="Beta-lactam/transpept"/>
</dbReference>
<keyword evidence="5" id="KW-0378">Hydrolase</keyword>
<evidence type="ECO:0000256" key="3">
    <source>
        <dbReference type="ARBA" id="ARBA00012865"/>
    </source>
</evidence>
<dbReference type="PANTHER" id="PTHR30627:SF6">
    <property type="entry name" value="BETA-LACTAMASE YBXI-RELATED"/>
    <property type="match status" value="1"/>
</dbReference>